<feature type="region of interest" description="Disordered" evidence="1">
    <location>
        <begin position="64"/>
        <end position="99"/>
    </location>
</feature>
<dbReference type="EMBL" id="JACIDG010000010">
    <property type="protein sequence ID" value="MBB3916654.1"/>
    <property type="molecule type" value="Genomic_DNA"/>
</dbReference>
<reference evidence="2 3" key="1">
    <citation type="submission" date="2020-08" db="EMBL/GenBank/DDBJ databases">
        <title>Genomic Encyclopedia of Type Strains, Phase IV (KMG-IV): sequencing the most valuable type-strain genomes for metagenomic binning, comparative biology and taxonomic classification.</title>
        <authorList>
            <person name="Goeker M."/>
        </authorList>
    </citation>
    <scope>NUCLEOTIDE SEQUENCE [LARGE SCALE GENOMIC DNA]</scope>
    <source>
        <strain evidence="2 3">DSM 19331</strain>
    </source>
</reference>
<organism evidence="2 3">
    <name type="scientific">Rhizobium fabae</name>
    <dbReference type="NCBI Taxonomy" id="573179"/>
    <lineage>
        <taxon>Bacteria</taxon>
        <taxon>Pseudomonadati</taxon>
        <taxon>Pseudomonadota</taxon>
        <taxon>Alphaproteobacteria</taxon>
        <taxon>Hyphomicrobiales</taxon>
        <taxon>Rhizobiaceae</taxon>
        <taxon>Rhizobium/Agrobacterium group</taxon>
        <taxon>Rhizobium</taxon>
    </lineage>
</organism>
<proteinExistence type="predicted"/>
<evidence type="ECO:0000313" key="3">
    <source>
        <dbReference type="Proteomes" id="UP000545490"/>
    </source>
</evidence>
<comment type="caution">
    <text evidence="2">The sequence shown here is derived from an EMBL/GenBank/DDBJ whole genome shotgun (WGS) entry which is preliminary data.</text>
</comment>
<protein>
    <submittedName>
        <fullName evidence="2">Antitoxin ParD1/3/4</fullName>
    </submittedName>
</protein>
<name>A0A7W6FK90_9HYPH</name>
<dbReference type="GO" id="GO:0006355">
    <property type="term" value="P:regulation of DNA-templated transcription"/>
    <property type="evidence" value="ECO:0007669"/>
    <property type="project" value="InterPro"/>
</dbReference>
<sequence length="99" mass="11392">MTKYRSAEKVTITLTADMLQGIRDTVEAGEFATTSEAMRDAVRVWQRQRLEDAERLNAMRARIRRSLDDPRPSLTEDEAEADMDRFMKGQEKASRNAAR</sequence>
<dbReference type="InterPro" id="IPR010985">
    <property type="entry name" value="Ribbon_hlx_hlx"/>
</dbReference>
<dbReference type="InterPro" id="IPR013321">
    <property type="entry name" value="Arc_rbn_hlx_hlx"/>
</dbReference>
<dbReference type="SUPFAM" id="SSF47598">
    <property type="entry name" value="Ribbon-helix-helix"/>
    <property type="match status" value="1"/>
</dbReference>
<feature type="compositionally biased region" description="Basic and acidic residues" evidence="1">
    <location>
        <begin position="82"/>
        <end position="99"/>
    </location>
</feature>
<accession>A0A7W6FK90</accession>
<dbReference type="Proteomes" id="UP000545490">
    <property type="component" value="Unassembled WGS sequence"/>
</dbReference>
<evidence type="ECO:0000256" key="1">
    <source>
        <dbReference type="SAM" id="MobiDB-lite"/>
    </source>
</evidence>
<dbReference type="AlphaFoldDB" id="A0A7W6FK90"/>
<dbReference type="CDD" id="cd22231">
    <property type="entry name" value="RHH_NikR_HicB-like"/>
    <property type="match status" value="1"/>
</dbReference>
<dbReference type="Gene3D" id="6.20.450.20">
    <property type="match status" value="1"/>
</dbReference>
<dbReference type="Gene3D" id="1.10.1220.10">
    <property type="entry name" value="Met repressor-like"/>
    <property type="match status" value="1"/>
</dbReference>
<evidence type="ECO:0000313" key="2">
    <source>
        <dbReference type="EMBL" id="MBB3916654.1"/>
    </source>
</evidence>
<gene>
    <name evidence="2" type="ORF">GGQ65_003963</name>
</gene>